<dbReference type="GO" id="GO:0005886">
    <property type="term" value="C:plasma membrane"/>
    <property type="evidence" value="ECO:0007669"/>
    <property type="project" value="UniProtKB-SubCell"/>
</dbReference>
<dbReference type="InterPro" id="IPR017039">
    <property type="entry name" value="Virul_fac_BrkB"/>
</dbReference>
<feature type="transmembrane region" description="Helical" evidence="7">
    <location>
        <begin position="239"/>
        <end position="264"/>
    </location>
</feature>
<keyword evidence="2 7" id="KW-1003">Cell membrane</keyword>
<feature type="transmembrane region" description="Helical" evidence="7">
    <location>
        <begin position="174"/>
        <end position="195"/>
    </location>
</feature>
<keyword evidence="9" id="KW-1185">Reference proteome</keyword>
<evidence type="ECO:0000256" key="2">
    <source>
        <dbReference type="ARBA" id="ARBA00022475"/>
    </source>
</evidence>
<dbReference type="NCBIfam" id="TIGR00765">
    <property type="entry name" value="yihY_not_rbn"/>
    <property type="match status" value="1"/>
</dbReference>
<evidence type="ECO:0000313" key="9">
    <source>
        <dbReference type="Proteomes" id="UP000506160"/>
    </source>
</evidence>
<evidence type="ECO:0000313" key="8">
    <source>
        <dbReference type="EMBL" id="TEA27300.1"/>
    </source>
</evidence>
<dbReference type="InterPro" id="IPR023679">
    <property type="entry name" value="UPF0761_bac"/>
</dbReference>
<dbReference type="Pfam" id="PF03631">
    <property type="entry name" value="Virul_fac_BrkB"/>
    <property type="match status" value="1"/>
</dbReference>
<dbReference type="AlphaFoldDB" id="A0AB94ID00"/>
<dbReference type="HAMAP" id="MF_00672">
    <property type="entry name" value="UPF0761"/>
    <property type="match status" value="1"/>
</dbReference>
<evidence type="ECO:0000256" key="7">
    <source>
        <dbReference type="HAMAP-Rule" id="MF_00672"/>
    </source>
</evidence>
<dbReference type="PANTHER" id="PTHR30213">
    <property type="entry name" value="INNER MEMBRANE PROTEIN YHJD"/>
    <property type="match status" value="1"/>
</dbReference>
<dbReference type="PANTHER" id="PTHR30213:SF0">
    <property type="entry name" value="UPF0761 MEMBRANE PROTEIN YIHY"/>
    <property type="match status" value="1"/>
</dbReference>
<keyword evidence="6 7" id="KW-0472">Membrane</keyword>
<comment type="similarity">
    <text evidence="7">Belongs to the UPF0761 family.</text>
</comment>
<keyword evidence="3" id="KW-0997">Cell inner membrane</keyword>
<dbReference type="EMBL" id="AWGA01000046">
    <property type="protein sequence ID" value="TEA27300.1"/>
    <property type="molecule type" value="Genomic_DNA"/>
</dbReference>
<feature type="transmembrane region" description="Helical" evidence="7">
    <location>
        <begin position="137"/>
        <end position="162"/>
    </location>
</feature>
<gene>
    <name evidence="8" type="ORF">O970_04430</name>
</gene>
<reference evidence="8 9" key="1">
    <citation type="journal article" date="2014" name="Appl. Environ. Microbiol.">
        <title>Genomic features of a bumble bee symbiont reflect its host environment.</title>
        <authorList>
            <person name="Martinson V.G."/>
            <person name="Magoc T."/>
            <person name="Koch H."/>
            <person name="Salzberg S.L."/>
            <person name="Moran N.A."/>
        </authorList>
    </citation>
    <scope>NUCLEOTIDE SEQUENCE [LARGE SCALE GENOMIC DNA]</scope>
    <source>
        <strain evidence="8 9">Bimp</strain>
    </source>
</reference>
<dbReference type="NCBIfam" id="NF002457">
    <property type="entry name" value="PRK01637.1"/>
    <property type="match status" value="1"/>
</dbReference>
<feature type="transmembrane region" description="Helical" evidence="7">
    <location>
        <begin position="35"/>
        <end position="60"/>
    </location>
</feature>
<sequence>MDSKSLSNLNILKAFLILLWERINKDRLTTSAAGLAYTTILALVPLIAVVFFLLSAFPMFGDVTEVIKEFIFDNLAPATKESIQPYFEQFIANSNRMTVFGICGLIVTSLLLINSINDALNLIWRSKRKRPFFYNLTIYWTILTLGPILAGASIAISSYIFSLQFFSGINGINSLIRVLPFLLSITGFWLLYCIVPTEPIPILESIIGAIIAACLFEIGKKVFTIYVTSFPTYQLVYGVLASAPILLVWIYLSWIIVLFGAELAATLAEFRGKRVPSTYKHSE</sequence>
<accession>A0AB94ID00</accession>
<protein>
    <recommendedName>
        <fullName evidence="7">UPF0761 membrane protein O970_04430</fullName>
    </recommendedName>
</protein>
<evidence type="ECO:0000256" key="6">
    <source>
        <dbReference type="ARBA" id="ARBA00023136"/>
    </source>
</evidence>
<feature type="transmembrane region" description="Helical" evidence="7">
    <location>
        <begin position="97"/>
        <end position="116"/>
    </location>
</feature>
<dbReference type="PIRSF" id="PIRSF035875">
    <property type="entry name" value="RNase_BN"/>
    <property type="match status" value="1"/>
</dbReference>
<evidence type="ECO:0000256" key="5">
    <source>
        <dbReference type="ARBA" id="ARBA00022989"/>
    </source>
</evidence>
<comment type="subcellular location">
    <subcellularLocation>
        <location evidence="1 7">Cell membrane</location>
        <topology evidence="1 7">Multi-pass membrane protein</topology>
    </subcellularLocation>
</comment>
<feature type="transmembrane region" description="Helical" evidence="7">
    <location>
        <begin position="202"/>
        <end position="219"/>
    </location>
</feature>
<dbReference type="Proteomes" id="UP000506160">
    <property type="component" value="Unassembled WGS sequence"/>
</dbReference>
<keyword evidence="4 7" id="KW-0812">Transmembrane</keyword>
<keyword evidence="5 7" id="KW-1133">Transmembrane helix</keyword>
<evidence type="ECO:0000256" key="3">
    <source>
        <dbReference type="ARBA" id="ARBA00022519"/>
    </source>
</evidence>
<evidence type="ECO:0000256" key="1">
    <source>
        <dbReference type="ARBA" id="ARBA00004651"/>
    </source>
</evidence>
<dbReference type="RefSeq" id="WP_024495949.1">
    <property type="nucleotide sequence ID" value="NZ_AWGA01000046.1"/>
</dbReference>
<proteinExistence type="inferred from homology"/>
<evidence type="ECO:0000256" key="4">
    <source>
        <dbReference type="ARBA" id="ARBA00022692"/>
    </source>
</evidence>
<name>A0AB94ID00_9GAMM</name>
<organism evidence="8 9">
    <name type="scientific">Candidatus Schmidhempelia bombi str. Bimp</name>
    <dbReference type="NCBI Taxonomy" id="1387197"/>
    <lineage>
        <taxon>Bacteria</taxon>
        <taxon>Pseudomonadati</taxon>
        <taxon>Pseudomonadota</taxon>
        <taxon>Gammaproteobacteria</taxon>
        <taxon>Orbales</taxon>
        <taxon>Orbaceae</taxon>
        <taxon>Candidatus Schmidhempelia</taxon>
    </lineage>
</organism>
<comment type="caution">
    <text evidence="8">The sequence shown here is derived from an EMBL/GenBank/DDBJ whole genome shotgun (WGS) entry which is preliminary data.</text>
</comment>